<keyword evidence="3" id="KW-1185">Reference proteome</keyword>
<dbReference type="AlphaFoldDB" id="A0A518I212"/>
<evidence type="ECO:0000313" key="3">
    <source>
        <dbReference type="Proteomes" id="UP000319004"/>
    </source>
</evidence>
<dbReference type="InterPro" id="IPR012296">
    <property type="entry name" value="Nuclease_put_TT1808"/>
</dbReference>
<dbReference type="InterPro" id="IPR011335">
    <property type="entry name" value="Restrct_endonuc-II-like"/>
</dbReference>
<feature type="domain" description="Putative restriction endonuclease" evidence="1">
    <location>
        <begin position="20"/>
        <end position="163"/>
    </location>
</feature>
<name>A0A518I212_9BACT</name>
<dbReference type="RefSeq" id="WP_145391181.1">
    <property type="nucleotide sequence ID" value="NZ_CP037423.1"/>
</dbReference>
<dbReference type="OrthoDB" id="280487at2"/>
<organism evidence="2 3">
    <name type="scientific">Stieleria neptunia</name>
    <dbReference type="NCBI Taxonomy" id="2527979"/>
    <lineage>
        <taxon>Bacteria</taxon>
        <taxon>Pseudomonadati</taxon>
        <taxon>Planctomycetota</taxon>
        <taxon>Planctomycetia</taxon>
        <taxon>Pirellulales</taxon>
        <taxon>Pirellulaceae</taxon>
        <taxon>Stieleria</taxon>
    </lineage>
</organism>
<dbReference type="PANTHER" id="PTHR34107:SF4">
    <property type="entry name" value="SLL1222 PROTEIN"/>
    <property type="match status" value="1"/>
</dbReference>
<dbReference type="SUPFAM" id="SSF52980">
    <property type="entry name" value="Restriction endonuclease-like"/>
    <property type="match status" value="1"/>
</dbReference>
<accession>A0A518I212</accession>
<gene>
    <name evidence="2" type="ORF">Enr13x_70050</name>
</gene>
<dbReference type="PANTHER" id="PTHR34107">
    <property type="entry name" value="SLL0198 PROTEIN-RELATED"/>
    <property type="match status" value="1"/>
</dbReference>
<dbReference type="Pfam" id="PF05685">
    <property type="entry name" value="Uma2"/>
    <property type="match status" value="1"/>
</dbReference>
<evidence type="ECO:0000313" key="2">
    <source>
        <dbReference type="EMBL" id="QDV47096.1"/>
    </source>
</evidence>
<dbReference type="CDD" id="cd06260">
    <property type="entry name" value="DUF820-like"/>
    <property type="match status" value="1"/>
</dbReference>
<dbReference type="Proteomes" id="UP000319004">
    <property type="component" value="Chromosome"/>
</dbReference>
<dbReference type="InterPro" id="IPR008538">
    <property type="entry name" value="Uma2"/>
</dbReference>
<evidence type="ECO:0000259" key="1">
    <source>
        <dbReference type="Pfam" id="PF05685"/>
    </source>
</evidence>
<dbReference type="EMBL" id="CP037423">
    <property type="protein sequence ID" value="QDV47096.1"/>
    <property type="molecule type" value="Genomic_DNA"/>
</dbReference>
<proteinExistence type="predicted"/>
<dbReference type="Gene3D" id="3.90.1570.10">
    <property type="entry name" value="tt1808, chain A"/>
    <property type="match status" value="1"/>
</dbReference>
<sequence length="181" mass="20552">MSFQTETPGKLGYAHYVGFPDDGRRHEIIDGDHYVNPAPSTYHQTVSKRLQYQLYTQFELAGKGLVFDAPVDVQLTAHDIVQPDLVVILNAKTQMITPTKIKGIPDLIVEIISPSSSDNDRKLKKELYERVGVTEYWIADPFEHLIEQWVLQSGGYQMQPVSDPLCPTIDPQVRVPMSEIW</sequence>
<reference evidence="2 3" key="1">
    <citation type="submission" date="2019-03" db="EMBL/GenBank/DDBJ databases">
        <title>Deep-cultivation of Planctomycetes and their phenomic and genomic characterization uncovers novel biology.</title>
        <authorList>
            <person name="Wiegand S."/>
            <person name="Jogler M."/>
            <person name="Boedeker C."/>
            <person name="Pinto D."/>
            <person name="Vollmers J."/>
            <person name="Rivas-Marin E."/>
            <person name="Kohn T."/>
            <person name="Peeters S.H."/>
            <person name="Heuer A."/>
            <person name="Rast P."/>
            <person name="Oberbeckmann S."/>
            <person name="Bunk B."/>
            <person name="Jeske O."/>
            <person name="Meyerdierks A."/>
            <person name="Storesund J.E."/>
            <person name="Kallscheuer N."/>
            <person name="Luecker S."/>
            <person name="Lage O.M."/>
            <person name="Pohl T."/>
            <person name="Merkel B.J."/>
            <person name="Hornburger P."/>
            <person name="Mueller R.-W."/>
            <person name="Bruemmer F."/>
            <person name="Labrenz M."/>
            <person name="Spormann A.M."/>
            <person name="Op den Camp H."/>
            <person name="Overmann J."/>
            <person name="Amann R."/>
            <person name="Jetten M.S.M."/>
            <person name="Mascher T."/>
            <person name="Medema M.H."/>
            <person name="Devos D.P."/>
            <person name="Kaster A.-K."/>
            <person name="Ovreas L."/>
            <person name="Rohde M."/>
            <person name="Galperin M.Y."/>
            <person name="Jogler C."/>
        </authorList>
    </citation>
    <scope>NUCLEOTIDE SEQUENCE [LARGE SCALE GENOMIC DNA]</scope>
    <source>
        <strain evidence="2 3">Enr13</strain>
    </source>
</reference>
<protein>
    <recommendedName>
        <fullName evidence="1">Putative restriction endonuclease domain-containing protein</fullName>
    </recommendedName>
</protein>
<dbReference type="KEGG" id="snep:Enr13x_70050"/>